<dbReference type="RefSeq" id="WP_270803069.1">
    <property type="nucleotide sequence ID" value="NZ_JAWHZD010000024.1"/>
</dbReference>
<reference evidence="1" key="1">
    <citation type="submission" date="2023-10" db="EMBL/GenBank/DDBJ databases">
        <title>Surveillance and assessment of the effects of hospital wastewater treatment on clearance of pathogenic bacterial and antimicrobial resistance genes.</title>
        <authorList>
            <person name="Wu Y."/>
        </authorList>
    </citation>
    <scope>NUCLEOTIDE SEQUENCE</scope>
    <source>
        <strain evidence="1">23-M-SRM-33-1</strain>
    </source>
</reference>
<proteinExistence type="predicted"/>
<dbReference type="Proteomes" id="UP001284547">
    <property type="component" value="Unassembled WGS sequence"/>
</dbReference>
<evidence type="ECO:0000313" key="1">
    <source>
        <dbReference type="EMBL" id="MDV0844410.1"/>
    </source>
</evidence>
<dbReference type="EMBL" id="JAWHZD010000024">
    <property type="protein sequence ID" value="MDV0844410.1"/>
    <property type="molecule type" value="Genomic_DNA"/>
</dbReference>
<organism evidence="1 2">
    <name type="scientific">Klebsiella quasipneumoniae subsp. quasipneumoniae</name>
    <dbReference type="NCBI Taxonomy" id="1667327"/>
    <lineage>
        <taxon>Bacteria</taxon>
        <taxon>Pseudomonadati</taxon>
        <taxon>Pseudomonadota</taxon>
        <taxon>Gammaproteobacteria</taxon>
        <taxon>Enterobacterales</taxon>
        <taxon>Enterobacteriaceae</taxon>
        <taxon>Klebsiella/Raoultella group</taxon>
        <taxon>Klebsiella</taxon>
        <taxon>Klebsiella pneumoniae complex</taxon>
    </lineage>
</organism>
<name>A0AAW8XVU5_9ENTR</name>
<gene>
    <name evidence="1" type="ORF">RZP41_24665</name>
</gene>
<dbReference type="AlphaFoldDB" id="A0AAW8XVU5"/>
<accession>A0AAW8XVU5</accession>
<comment type="caution">
    <text evidence="1">The sequence shown here is derived from an EMBL/GenBank/DDBJ whole genome shotgun (WGS) entry which is preliminary data.</text>
</comment>
<sequence>MIYYENTLKLRETDPSLPYLVHQRLDYLVQETLRCKVPYSWRRIAHPHEPNTTVIYLRSATQLGLAGEQAVQLELNVADAVMFNLNFCFPIKHPIPGTTKKRSMNLPMAILPDVLARQCEGAGLSLQSHSANSPYLERYLKKKQSFTLQCNPVSVVAEIKDVALAEQAVVYGIGRKRVFGYGQLSNLEVL</sequence>
<evidence type="ECO:0000313" key="2">
    <source>
        <dbReference type="Proteomes" id="UP001284547"/>
    </source>
</evidence>
<protein>
    <submittedName>
        <fullName evidence="1">Uncharacterized protein</fullName>
    </submittedName>
</protein>
<dbReference type="SUPFAM" id="SSF117987">
    <property type="entry name" value="CRISPR-associated protein"/>
    <property type="match status" value="1"/>
</dbReference>